<dbReference type="InterPro" id="IPR014752">
    <property type="entry name" value="Arrestin-like_C"/>
</dbReference>
<gene>
    <name evidence="2" type="ORF">OEA41_007363</name>
</gene>
<protein>
    <submittedName>
        <fullName evidence="2">Uncharacterized protein</fullName>
    </submittedName>
</protein>
<accession>A0AAD9ZCK5</accession>
<evidence type="ECO:0000256" key="1">
    <source>
        <dbReference type="SAM" id="MobiDB-lite"/>
    </source>
</evidence>
<organism evidence="2 3">
    <name type="scientific">Lepraria neglecta</name>
    <dbReference type="NCBI Taxonomy" id="209136"/>
    <lineage>
        <taxon>Eukaryota</taxon>
        <taxon>Fungi</taxon>
        <taxon>Dikarya</taxon>
        <taxon>Ascomycota</taxon>
        <taxon>Pezizomycotina</taxon>
        <taxon>Lecanoromycetes</taxon>
        <taxon>OSLEUM clade</taxon>
        <taxon>Lecanoromycetidae</taxon>
        <taxon>Lecanorales</taxon>
        <taxon>Lecanorineae</taxon>
        <taxon>Stereocaulaceae</taxon>
        <taxon>Lepraria</taxon>
    </lineage>
</organism>
<dbReference type="AlphaFoldDB" id="A0AAD9ZCK5"/>
<feature type="region of interest" description="Disordered" evidence="1">
    <location>
        <begin position="1"/>
        <end position="45"/>
    </location>
</feature>
<evidence type="ECO:0000313" key="3">
    <source>
        <dbReference type="Proteomes" id="UP001276659"/>
    </source>
</evidence>
<dbReference type="Proteomes" id="UP001276659">
    <property type="component" value="Unassembled WGS sequence"/>
</dbReference>
<reference evidence="2" key="1">
    <citation type="submission" date="2022-11" db="EMBL/GenBank/DDBJ databases">
        <title>Chromosomal genome sequence assembly and mating type (MAT) locus characterization of the leprose asexual lichenized fungus Lepraria neglecta (Nyl.) Erichsen.</title>
        <authorList>
            <person name="Allen J.L."/>
            <person name="Pfeffer B."/>
        </authorList>
    </citation>
    <scope>NUCLEOTIDE SEQUENCE</scope>
    <source>
        <strain evidence="2">Allen 5258</strain>
    </source>
</reference>
<evidence type="ECO:0000313" key="2">
    <source>
        <dbReference type="EMBL" id="KAK3176041.1"/>
    </source>
</evidence>
<proteinExistence type="predicted"/>
<name>A0AAD9ZCK5_9LECA</name>
<dbReference type="EMBL" id="JASNWA010000004">
    <property type="protein sequence ID" value="KAK3176041.1"/>
    <property type="molecule type" value="Genomic_DNA"/>
</dbReference>
<dbReference type="Gene3D" id="2.60.40.640">
    <property type="match status" value="1"/>
</dbReference>
<comment type="caution">
    <text evidence="2">The sequence shown here is derived from an EMBL/GenBank/DDBJ whole genome shotgun (WGS) entry which is preliminary data.</text>
</comment>
<keyword evidence="3" id="KW-1185">Reference proteome</keyword>
<sequence>MAKIGPTPIPERRSSRSMLQGNADGSMLSTLGPGQRAPLLPPHANPRTCVTVPPRAEKALVNLPNPLLASDELHLSKKSSTKTIRVTAGLHRQMWISGYPILIDIHTENRSSKALKRVDLQLEKTILFYNFSAPSTGTRTADLL</sequence>